<sequence>MTGEFEPQREWSRAPVDDRYTALRVDDELLIYDHEEDGAWIQSTETCELRA</sequence>
<dbReference type="InterPro" id="IPR055755">
    <property type="entry name" value="DUF7331"/>
</dbReference>
<accession>A0A830GLF4</accession>
<dbReference type="Proteomes" id="UP000605784">
    <property type="component" value="Unassembled WGS sequence"/>
</dbReference>
<dbReference type="EMBL" id="BMOU01000002">
    <property type="protein sequence ID" value="GGN93195.1"/>
    <property type="molecule type" value="Genomic_DNA"/>
</dbReference>
<comment type="caution">
    <text evidence="1">The sequence shown here is derived from an EMBL/GenBank/DDBJ whole genome shotgun (WGS) entry which is preliminary data.</text>
</comment>
<evidence type="ECO:0000313" key="1">
    <source>
        <dbReference type="EMBL" id="GGN93195.1"/>
    </source>
</evidence>
<organism evidence="1 2">
    <name type="scientific">Haloarcula pellucida</name>
    <dbReference type="NCBI Taxonomy" id="1427151"/>
    <lineage>
        <taxon>Archaea</taxon>
        <taxon>Methanobacteriati</taxon>
        <taxon>Methanobacteriota</taxon>
        <taxon>Stenosarchaea group</taxon>
        <taxon>Halobacteria</taxon>
        <taxon>Halobacteriales</taxon>
        <taxon>Haloarculaceae</taxon>
        <taxon>Haloarcula</taxon>
    </lineage>
</organism>
<gene>
    <name evidence="1" type="ORF">GCM10009030_18300</name>
</gene>
<evidence type="ECO:0000313" key="2">
    <source>
        <dbReference type="Proteomes" id="UP000605784"/>
    </source>
</evidence>
<protein>
    <submittedName>
        <fullName evidence="1">Uncharacterized protein</fullName>
    </submittedName>
</protein>
<reference evidence="1" key="2">
    <citation type="submission" date="2020-09" db="EMBL/GenBank/DDBJ databases">
        <authorList>
            <person name="Sun Q."/>
            <person name="Ohkuma M."/>
        </authorList>
    </citation>
    <scope>NUCLEOTIDE SEQUENCE</scope>
    <source>
        <strain evidence="1">JCM 17820</strain>
    </source>
</reference>
<dbReference type="RefSeq" id="WP_188996669.1">
    <property type="nucleotide sequence ID" value="NZ_BMOU01000002.1"/>
</dbReference>
<name>A0A830GLF4_9EURY</name>
<dbReference type="Pfam" id="PF24018">
    <property type="entry name" value="DUF7331"/>
    <property type="match status" value="1"/>
</dbReference>
<proteinExistence type="predicted"/>
<keyword evidence="2" id="KW-1185">Reference proteome</keyword>
<dbReference type="AlphaFoldDB" id="A0A830GLF4"/>
<reference evidence="1" key="1">
    <citation type="journal article" date="2014" name="Int. J. Syst. Evol. Microbiol.">
        <title>Complete genome sequence of Corynebacterium casei LMG S-19264T (=DSM 44701T), isolated from a smear-ripened cheese.</title>
        <authorList>
            <consortium name="US DOE Joint Genome Institute (JGI-PGF)"/>
            <person name="Walter F."/>
            <person name="Albersmeier A."/>
            <person name="Kalinowski J."/>
            <person name="Ruckert C."/>
        </authorList>
    </citation>
    <scope>NUCLEOTIDE SEQUENCE</scope>
    <source>
        <strain evidence="1">JCM 17820</strain>
    </source>
</reference>